<comment type="caution">
    <text evidence="6">The sequence shown here is derived from an EMBL/GenBank/DDBJ whole genome shotgun (WGS) entry which is preliminary data.</text>
</comment>
<dbReference type="Pfam" id="PF00400">
    <property type="entry name" value="WD40"/>
    <property type="match status" value="1"/>
</dbReference>
<evidence type="ECO:0000256" key="2">
    <source>
        <dbReference type="ARBA" id="ARBA00022574"/>
    </source>
</evidence>
<feature type="compositionally biased region" description="Low complexity" evidence="4">
    <location>
        <begin position="178"/>
        <end position="188"/>
    </location>
</feature>
<feature type="repeat" description="WD" evidence="3">
    <location>
        <begin position="373"/>
        <end position="414"/>
    </location>
</feature>
<feature type="transmembrane region" description="Helical" evidence="5">
    <location>
        <begin position="38"/>
        <end position="65"/>
    </location>
</feature>
<dbReference type="InterPro" id="IPR015943">
    <property type="entry name" value="WD40/YVTN_repeat-like_dom_sf"/>
</dbReference>
<keyword evidence="5" id="KW-1133">Transmembrane helix</keyword>
<dbReference type="PROSITE" id="PS50082">
    <property type="entry name" value="WD_REPEATS_2"/>
    <property type="match status" value="1"/>
</dbReference>
<keyword evidence="2 3" id="KW-0853">WD repeat</keyword>
<evidence type="ECO:0000313" key="6">
    <source>
        <dbReference type="EMBL" id="ETO10709.1"/>
    </source>
</evidence>
<sequence length="581" mass="65851">MDADNDTMDKFSNYTKSVTRGFQQEMIGEKERNRVEKLFCFVLVFSIEEILCGFILLCKIFLILIRQFSLNDINISTRLVNARMCAFSKEVTRFQAAIFIVFHEKKDPLLTKKKGNTANEARGDANEKRDERQKKALQEQTQMSESDSDDYEKERDDVTSSSKSNEAFDVEMKERHPSSSSSSSSTSSFTATVCNTSISDFASSGMSHYTTKRASASIFPHYSFRLYDEAEVKPLYVMKTDCINNLLLVGGYKNMQIYNWQEIGEHIVQQTNSHNIGNSKINNSDYDCDNENNLQLHFADAGNSAEGTRNKPNVLHCVTLPAIEYSNGAKSRANEINCIALDWTHENKRVFVAGGHYSIFLYDLEKQDFVTEFGGHSDYIHSLSLRNDGDVLSSGSEDGTMRLWDPRSGNMCNTIVDSLTCKYTSVTSTQRNDNAKKMDQKKHKENYVGCVEFNAENGNYLLCSSGYAKHILLWEVRMNECVDIWCGINNQQNYLANCLRFQNFEALHFGLNTNALHTFQWSNQTSFKLYNRCKLSDICNIWDIASANCSSPSLKDMLSVCGNGKHVDLIQNGQVSMSLSV</sequence>
<dbReference type="PROSITE" id="PS50294">
    <property type="entry name" value="WD_REPEATS_REGION"/>
    <property type="match status" value="1"/>
</dbReference>
<dbReference type="InterPro" id="IPR001680">
    <property type="entry name" value="WD40_rpt"/>
</dbReference>
<dbReference type="GO" id="GO:0000346">
    <property type="term" value="C:transcription export complex"/>
    <property type="evidence" value="ECO:0007669"/>
    <property type="project" value="TreeGrafter"/>
</dbReference>
<proteinExistence type="inferred from homology"/>
<feature type="region of interest" description="Disordered" evidence="4">
    <location>
        <begin position="112"/>
        <end position="188"/>
    </location>
</feature>
<dbReference type="PANTHER" id="PTHR44411">
    <property type="entry name" value="THO COMPLEX SUBUNIT 6 HOMOLOG"/>
    <property type="match status" value="1"/>
</dbReference>
<comment type="similarity">
    <text evidence="1">Belongs to the WD repeat THOC6 family.</text>
</comment>
<keyword evidence="5" id="KW-0812">Transmembrane</keyword>
<evidence type="ECO:0000256" key="1">
    <source>
        <dbReference type="ARBA" id="ARBA00009728"/>
    </source>
</evidence>
<dbReference type="SUPFAM" id="SSF50978">
    <property type="entry name" value="WD40 repeat-like"/>
    <property type="match status" value="1"/>
</dbReference>
<dbReference type="InterPro" id="IPR036322">
    <property type="entry name" value="WD40_repeat_dom_sf"/>
</dbReference>
<feature type="compositionally biased region" description="Basic and acidic residues" evidence="4">
    <location>
        <begin position="121"/>
        <end position="137"/>
    </location>
</feature>
<evidence type="ECO:0000256" key="4">
    <source>
        <dbReference type="SAM" id="MobiDB-lite"/>
    </source>
</evidence>
<dbReference type="OrthoDB" id="273067at2759"/>
<reference evidence="6 7" key="1">
    <citation type="journal article" date="2013" name="Curr. Biol.">
        <title>The Genome of the Foraminiferan Reticulomyxa filosa.</title>
        <authorList>
            <person name="Glockner G."/>
            <person name="Hulsmann N."/>
            <person name="Schleicher M."/>
            <person name="Noegel A.A."/>
            <person name="Eichinger L."/>
            <person name="Gallinger C."/>
            <person name="Pawlowski J."/>
            <person name="Sierra R."/>
            <person name="Euteneuer U."/>
            <person name="Pillet L."/>
            <person name="Moustafa A."/>
            <person name="Platzer M."/>
            <person name="Groth M."/>
            <person name="Szafranski K."/>
            <person name="Schliwa M."/>
        </authorList>
    </citation>
    <scope>NUCLEOTIDE SEQUENCE [LARGE SCALE GENOMIC DNA]</scope>
</reference>
<keyword evidence="5" id="KW-0472">Membrane</keyword>
<name>X6M9Y5_RETFI</name>
<organism evidence="6 7">
    <name type="scientific">Reticulomyxa filosa</name>
    <dbReference type="NCBI Taxonomy" id="46433"/>
    <lineage>
        <taxon>Eukaryota</taxon>
        <taxon>Sar</taxon>
        <taxon>Rhizaria</taxon>
        <taxon>Retaria</taxon>
        <taxon>Foraminifera</taxon>
        <taxon>Monothalamids</taxon>
        <taxon>Reticulomyxidae</taxon>
        <taxon>Reticulomyxa</taxon>
    </lineage>
</organism>
<evidence type="ECO:0000313" key="7">
    <source>
        <dbReference type="Proteomes" id="UP000023152"/>
    </source>
</evidence>
<dbReference type="GO" id="GO:0006406">
    <property type="term" value="P:mRNA export from nucleus"/>
    <property type="evidence" value="ECO:0007669"/>
    <property type="project" value="TreeGrafter"/>
</dbReference>
<dbReference type="GO" id="GO:0000347">
    <property type="term" value="C:THO complex"/>
    <property type="evidence" value="ECO:0007669"/>
    <property type="project" value="TreeGrafter"/>
</dbReference>
<dbReference type="InterPro" id="IPR042626">
    <property type="entry name" value="THOC6"/>
</dbReference>
<accession>X6M9Y5</accession>
<protein>
    <submittedName>
        <fullName evidence="6">Uncharacterized protein</fullName>
    </submittedName>
</protein>
<dbReference type="AlphaFoldDB" id="X6M9Y5"/>
<dbReference type="SMART" id="SM00320">
    <property type="entry name" value="WD40"/>
    <property type="match status" value="3"/>
</dbReference>
<evidence type="ECO:0000256" key="5">
    <source>
        <dbReference type="SAM" id="Phobius"/>
    </source>
</evidence>
<gene>
    <name evidence="6" type="ORF">RFI_26667</name>
</gene>
<dbReference type="EMBL" id="ASPP01023218">
    <property type="protein sequence ID" value="ETO10709.1"/>
    <property type="molecule type" value="Genomic_DNA"/>
</dbReference>
<dbReference type="Proteomes" id="UP000023152">
    <property type="component" value="Unassembled WGS sequence"/>
</dbReference>
<evidence type="ECO:0000256" key="3">
    <source>
        <dbReference type="PROSITE-ProRule" id="PRU00221"/>
    </source>
</evidence>
<dbReference type="PANTHER" id="PTHR44411:SF1">
    <property type="entry name" value="THO COMPLEX SUBUNIT 6 HOMOLOG"/>
    <property type="match status" value="1"/>
</dbReference>
<dbReference type="Gene3D" id="2.130.10.10">
    <property type="entry name" value="YVTN repeat-like/Quinoprotein amine dehydrogenase"/>
    <property type="match status" value="1"/>
</dbReference>
<keyword evidence="7" id="KW-1185">Reference proteome</keyword>